<accession>A0ABW6YH91</accession>
<evidence type="ECO:0000256" key="1">
    <source>
        <dbReference type="ARBA" id="ARBA00022801"/>
    </source>
</evidence>
<dbReference type="GO" id="GO:0004722">
    <property type="term" value="F:protein serine/threonine phosphatase activity"/>
    <property type="evidence" value="ECO:0007669"/>
    <property type="project" value="UniProtKB-EC"/>
</dbReference>
<evidence type="ECO:0000259" key="2">
    <source>
        <dbReference type="Pfam" id="PF07228"/>
    </source>
</evidence>
<protein>
    <submittedName>
        <fullName evidence="3">PP2C family protein-serine/threonine phosphatase</fullName>
        <ecNumber evidence="3">3.1.3.16</ecNumber>
    </submittedName>
</protein>
<comment type="caution">
    <text evidence="3">The sequence shown here is derived from an EMBL/GenBank/DDBJ whole genome shotgun (WGS) entry which is preliminary data.</text>
</comment>
<reference evidence="3 4" key="1">
    <citation type="submission" date="2024-10" db="EMBL/GenBank/DDBJ databases">
        <title>The Natural Products Discovery Center: Release of the First 8490 Sequenced Strains for Exploring Actinobacteria Biosynthetic Diversity.</title>
        <authorList>
            <person name="Kalkreuter E."/>
            <person name="Kautsar S.A."/>
            <person name="Yang D."/>
            <person name="Bader C.D."/>
            <person name="Teijaro C.N."/>
            <person name="Fluegel L."/>
            <person name="Davis C.M."/>
            <person name="Simpson J.R."/>
            <person name="Lauterbach L."/>
            <person name="Steele A.D."/>
            <person name="Gui C."/>
            <person name="Meng S."/>
            <person name="Li G."/>
            <person name="Viehrig K."/>
            <person name="Ye F."/>
            <person name="Su P."/>
            <person name="Kiefer A.F."/>
            <person name="Nichols A."/>
            <person name="Cepeda A.J."/>
            <person name="Yan W."/>
            <person name="Fan B."/>
            <person name="Jiang Y."/>
            <person name="Adhikari A."/>
            <person name="Zheng C.-J."/>
            <person name="Schuster L."/>
            <person name="Cowan T.M."/>
            <person name="Smanski M.J."/>
            <person name="Chevrette M.G."/>
            <person name="De Carvalho L.P.S."/>
            <person name="Shen B."/>
        </authorList>
    </citation>
    <scope>NUCLEOTIDE SEQUENCE [LARGE SCALE GENOMIC DNA]</scope>
    <source>
        <strain evidence="3 4">NPDC015755</strain>
    </source>
</reference>
<gene>
    <name evidence="3" type="ORF">ACF05T_22445</name>
</gene>
<dbReference type="PANTHER" id="PTHR43156:SF2">
    <property type="entry name" value="STAGE II SPORULATION PROTEIN E"/>
    <property type="match status" value="1"/>
</dbReference>
<dbReference type="EC" id="3.1.3.16" evidence="3"/>
<evidence type="ECO:0000313" key="3">
    <source>
        <dbReference type="EMBL" id="MFF8278846.1"/>
    </source>
</evidence>
<dbReference type="EMBL" id="JBIBSM010000012">
    <property type="protein sequence ID" value="MFF8278846.1"/>
    <property type="molecule type" value="Genomic_DNA"/>
</dbReference>
<sequence length="286" mass="30672">MVTLPRSQEPPEVLLDHLGAIAQMLGHALRVAERHTDVYREARRNGPLTLSAEMQWELMPGRSCSREEFDLHAHGEPAYASGGHLFDWSASADQLTLVVANSAGTDAEAGLVNNLALNAIRNARRAGLDLAGQAALADQALYGQHRGTRHLSTLLMCFDLRTGAAQIVDAGSPSVWRVSGPTAQRVELERQLPLGMFEDTVYAAQHLRTRPQERLLFVACGPELPASQAAHADFDQAVSRAVTRTRHLPGADTPKAVLRELVAHGAAPDGGLVLSLDLRGPSADGA</sequence>
<dbReference type="PANTHER" id="PTHR43156">
    <property type="entry name" value="STAGE II SPORULATION PROTEIN E-RELATED"/>
    <property type="match status" value="1"/>
</dbReference>
<evidence type="ECO:0000313" key="4">
    <source>
        <dbReference type="Proteomes" id="UP001603013"/>
    </source>
</evidence>
<dbReference type="InterPro" id="IPR001932">
    <property type="entry name" value="PPM-type_phosphatase-like_dom"/>
</dbReference>
<dbReference type="Gene3D" id="3.60.40.10">
    <property type="entry name" value="PPM-type phosphatase domain"/>
    <property type="match status" value="1"/>
</dbReference>
<keyword evidence="1 3" id="KW-0378">Hydrolase</keyword>
<dbReference type="InterPro" id="IPR052016">
    <property type="entry name" value="Bact_Sigma-Reg"/>
</dbReference>
<dbReference type="RefSeq" id="WP_391935924.1">
    <property type="nucleotide sequence ID" value="NZ_JBIBSM010000012.1"/>
</dbReference>
<feature type="domain" description="PPM-type phosphatase" evidence="2">
    <location>
        <begin position="92"/>
        <end position="264"/>
    </location>
</feature>
<proteinExistence type="predicted"/>
<dbReference type="Proteomes" id="UP001603013">
    <property type="component" value="Unassembled WGS sequence"/>
</dbReference>
<dbReference type="InterPro" id="IPR036457">
    <property type="entry name" value="PPM-type-like_dom_sf"/>
</dbReference>
<name>A0ABW6YH91_9ACTN</name>
<keyword evidence="4" id="KW-1185">Reference proteome</keyword>
<organism evidence="3 4">
    <name type="scientific">Streptomyces lateritius</name>
    <dbReference type="NCBI Taxonomy" id="67313"/>
    <lineage>
        <taxon>Bacteria</taxon>
        <taxon>Bacillati</taxon>
        <taxon>Actinomycetota</taxon>
        <taxon>Actinomycetes</taxon>
        <taxon>Kitasatosporales</taxon>
        <taxon>Streptomycetaceae</taxon>
        <taxon>Streptomyces</taxon>
    </lineage>
</organism>
<dbReference type="Pfam" id="PF07228">
    <property type="entry name" value="SpoIIE"/>
    <property type="match status" value="1"/>
</dbReference>